<sequence>MQSCQSQNSRSSSDDEDVPPLGNTLILSGCSDIKLHTVSISRTGKEYDAVHCIPSNQSMTSPTSEPSQDTVQPQNSDQNPENACLEQPESSSTGRDLRLLHGCRNTTLQNVTIHIADTSRNPLEVPAHLMEDPDVLKMILEHSRNK</sequence>
<accession>A0A4S8L482</accession>
<dbReference type="Proteomes" id="UP000297245">
    <property type="component" value="Unassembled WGS sequence"/>
</dbReference>
<keyword evidence="3" id="KW-1185">Reference proteome</keyword>
<evidence type="ECO:0000313" key="3">
    <source>
        <dbReference type="Proteomes" id="UP000297245"/>
    </source>
</evidence>
<dbReference type="AlphaFoldDB" id="A0A4S8L482"/>
<feature type="region of interest" description="Disordered" evidence="1">
    <location>
        <begin position="53"/>
        <end position="96"/>
    </location>
</feature>
<dbReference type="EMBL" id="ML179686">
    <property type="protein sequence ID" value="THU83113.1"/>
    <property type="molecule type" value="Genomic_DNA"/>
</dbReference>
<protein>
    <submittedName>
        <fullName evidence="2">Uncharacterized protein</fullName>
    </submittedName>
</protein>
<evidence type="ECO:0000313" key="2">
    <source>
        <dbReference type="EMBL" id="THU83113.1"/>
    </source>
</evidence>
<name>A0A4S8L482_DENBC</name>
<feature type="compositionally biased region" description="Polar residues" evidence="1">
    <location>
        <begin position="54"/>
        <end position="81"/>
    </location>
</feature>
<evidence type="ECO:0000256" key="1">
    <source>
        <dbReference type="SAM" id="MobiDB-lite"/>
    </source>
</evidence>
<reference evidence="2 3" key="1">
    <citation type="journal article" date="2019" name="Nat. Ecol. Evol.">
        <title>Megaphylogeny resolves global patterns of mushroom evolution.</title>
        <authorList>
            <person name="Varga T."/>
            <person name="Krizsan K."/>
            <person name="Foldi C."/>
            <person name="Dima B."/>
            <person name="Sanchez-Garcia M."/>
            <person name="Sanchez-Ramirez S."/>
            <person name="Szollosi G.J."/>
            <person name="Szarkandi J.G."/>
            <person name="Papp V."/>
            <person name="Albert L."/>
            <person name="Andreopoulos W."/>
            <person name="Angelini C."/>
            <person name="Antonin V."/>
            <person name="Barry K.W."/>
            <person name="Bougher N.L."/>
            <person name="Buchanan P."/>
            <person name="Buyck B."/>
            <person name="Bense V."/>
            <person name="Catcheside P."/>
            <person name="Chovatia M."/>
            <person name="Cooper J."/>
            <person name="Damon W."/>
            <person name="Desjardin D."/>
            <person name="Finy P."/>
            <person name="Geml J."/>
            <person name="Haridas S."/>
            <person name="Hughes K."/>
            <person name="Justo A."/>
            <person name="Karasinski D."/>
            <person name="Kautmanova I."/>
            <person name="Kiss B."/>
            <person name="Kocsube S."/>
            <person name="Kotiranta H."/>
            <person name="LaButti K.M."/>
            <person name="Lechner B.E."/>
            <person name="Liimatainen K."/>
            <person name="Lipzen A."/>
            <person name="Lukacs Z."/>
            <person name="Mihaltcheva S."/>
            <person name="Morgado L.N."/>
            <person name="Niskanen T."/>
            <person name="Noordeloos M.E."/>
            <person name="Ohm R.A."/>
            <person name="Ortiz-Santana B."/>
            <person name="Ovrebo C."/>
            <person name="Racz N."/>
            <person name="Riley R."/>
            <person name="Savchenko A."/>
            <person name="Shiryaev A."/>
            <person name="Soop K."/>
            <person name="Spirin V."/>
            <person name="Szebenyi C."/>
            <person name="Tomsovsky M."/>
            <person name="Tulloss R.E."/>
            <person name="Uehling J."/>
            <person name="Grigoriev I.V."/>
            <person name="Vagvolgyi C."/>
            <person name="Papp T."/>
            <person name="Martin F.M."/>
            <person name="Miettinen O."/>
            <person name="Hibbett D.S."/>
            <person name="Nagy L.G."/>
        </authorList>
    </citation>
    <scope>NUCLEOTIDE SEQUENCE [LARGE SCALE GENOMIC DNA]</scope>
    <source>
        <strain evidence="2 3">CBS 962.96</strain>
    </source>
</reference>
<organism evidence="2 3">
    <name type="scientific">Dendrothele bispora (strain CBS 962.96)</name>
    <dbReference type="NCBI Taxonomy" id="1314807"/>
    <lineage>
        <taxon>Eukaryota</taxon>
        <taxon>Fungi</taxon>
        <taxon>Dikarya</taxon>
        <taxon>Basidiomycota</taxon>
        <taxon>Agaricomycotina</taxon>
        <taxon>Agaricomycetes</taxon>
        <taxon>Agaricomycetidae</taxon>
        <taxon>Agaricales</taxon>
        <taxon>Agaricales incertae sedis</taxon>
        <taxon>Dendrothele</taxon>
    </lineage>
</organism>
<feature type="compositionally biased region" description="Low complexity" evidence="1">
    <location>
        <begin position="1"/>
        <end position="11"/>
    </location>
</feature>
<feature type="region of interest" description="Disordered" evidence="1">
    <location>
        <begin position="1"/>
        <end position="26"/>
    </location>
</feature>
<gene>
    <name evidence="2" type="ORF">K435DRAFT_871636</name>
</gene>
<proteinExistence type="predicted"/>